<feature type="transmembrane region" description="Helical" evidence="1">
    <location>
        <begin position="123"/>
        <end position="150"/>
    </location>
</feature>
<dbReference type="AlphaFoldDB" id="A0A3M7GIX4"/>
<evidence type="ECO:0000313" key="2">
    <source>
        <dbReference type="EMBL" id="RMZ00665.1"/>
    </source>
</evidence>
<feature type="transmembrane region" description="Helical" evidence="1">
    <location>
        <begin position="579"/>
        <end position="608"/>
    </location>
</feature>
<comment type="caution">
    <text evidence="2">The sequence shown here is derived from an EMBL/GenBank/DDBJ whole genome shotgun (WGS) entry which is preliminary data.</text>
</comment>
<sequence>MERTTGLNEDGLRFVSNLITEKGPTTWTGRCLNELLQTPSFDWRTDLVDVHGQQVIGDGFNVSSEAWGVSITTCQRYCNADRIPYAHNFNFQTFAAAMTNYFLPWLALTAQLPYETGDPWSNVLSFCMAVGSPTLVTYSLTITILNRFWANKSFGSLRRRTEQPDINNRYAGFSQRIIAVQYLLQEAQQVPLMLSMEAGWLSSLLVLPANSAWWHTLRESLRATRRGVTASLVAQVMLAATAFLFTIIASFQAELGDPSTAVQIASGSLWIWLIPIISGWVTVGTQHSHNTIRNALEAQHAARANPRPPIGNFVFTRPGLQRGLVVVDRTMNGLSPQVQLVHPTPNQHAPYPNQAQAFRALGPGHRGRLTWCGLTVAGDEQEEGPIYNYARLFTWCQVASTLHSALETIAGKIADEEICDAALRAQAPHIQNPLPAQGQQPSPPPPPLRVVAPDDFTGDRVDTAIYCGLASQAQVLAYPEWRAMGKGDFPVYKHILGASAAALFLQWGTTGASILIAYKTPTAGFGCRSTGYLAYGAIGTAVWFFLLCSTLLSHAVMLRYQRIHQAAPQADLTTVRRGLGLRMLCAAAVLTRVLRKFLAFANSIWLILSSLFEMTGAYSNCWCLGNYIGLGDRGWVLLFKSAPDLKVLAQPIWGGAIALTLGVCIGSYLIFVLAFIKNDRS</sequence>
<organism evidence="2 3">
    <name type="scientific">Hortaea werneckii</name>
    <name type="common">Black yeast</name>
    <name type="synonym">Cladosporium werneckii</name>
    <dbReference type="NCBI Taxonomy" id="91943"/>
    <lineage>
        <taxon>Eukaryota</taxon>
        <taxon>Fungi</taxon>
        <taxon>Dikarya</taxon>
        <taxon>Ascomycota</taxon>
        <taxon>Pezizomycotina</taxon>
        <taxon>Dothideomycetes</taxon>
        <taxon>Dothideomycetidae</taxon>
        <taxon>Mycosphaerellales</taxon>
        <taxon>Teratosphaeriaceae</taxon>
        <taxon>Hortaea</taxon>
    </lineage>
</organism>
<keyword evidence="1" id="KW-1133">Transmembrane helix</keyword>
<feature type="transmembrane region" description="Helical" evidence="1">
    <location>
        <begin position="495"/>
        <end position="518"/>
    </location>
</feature>
<feature type="transmembrane region" description="Helical" evidence="1">
    <location>
        <begin position="85"/>
        <end position="103"/>
    </location>
</feature>
<dbReference type="EMBL" id="QWIS01000234">
    <property type="protein sequence ID" value="RMZ00665.1"/>
    <property type="molecule type" value="Genomic_DNA"/>
</dbReference>
<dbReference type="Proteomes" id="UP000280598">
    <property type="component" value="Unassembled WGS sequence"/>
</dbReference>
<dbReference type="VEuPathDB" id="FungiDB:BTJ68_15166"/>
<feature type="transmembrane region" description="Helical" evidence="1">
    <location>
        <begin position="652"/>
        <end position="676"/>
    </location>
</feature>
<feature type="transmembrane region" description="Helical" evidence="1">
    <location>
        <begin position="261"/>
        <end position="283"/>
    </location>
</feature>
<keyword evidence="1" id="KW-0472">Membrane</keyword>
<reference evidence="2 3" key="1">
    <citation type="journal article" date="2018" name="BMC Genomics">
        <title>Genomic evidence for intraspecific hybridization in a clonal and extremely halotolerant yeast.</title>
        <authorList>
            <person name="Gostincar C."/>
            <person name="Stajich J.E."/>
            <person name="Zupancic J."/>
            <person name="Zalar P."/>
            <person name="Gunde-Cimerman N."/>
        </authorList>
    </citation>
    <scope>NUCLEOTIDE SEQUENCE [LARGE SCALE GENOMIC DNA]</scope>
    <source>
        <strain evidence="2 3">EXF-562</strain>
    </source>
</reference>
<protein>
    <recommendedName>
        <fullName evidence="4">Transmembrane protein</fullName>
    </recommendedName>
</protein>
<evidence type="ECO:0000313" key="3">
    <source>
        <dbReference type="Proteomes" id="UP000280598"/>
    </source>
</evidence>
<evidence type="ECO:0008006" key="4">
    <source>
        <dbReference type="Google" id="ProtNLM"/>
    </source>
</evidence>
<feature type="transmembrane region" description="Helical" evidence="1">
    <location>
        <begin position="533"/>
        <end position="558"/>
    </location>
</feature>
<gene>
    <name evidence="2" type="ORF">D0860_07907</name>
</gene>
<accession>A0A3M7GIX4</accession>
<keyword evidence="1" id="KW-0812">Transmembrane</keyword>
<name>A0A3M7GIX4_HORWE</name>
<proteinExistence type="predicted"/>
<feature type="transmembrane region" description="Helical" evidence="1">
    <location>
        <begin position="228"/>
        <end position="249"/>
    </location>
</feature>
<evidence type="ECO:0000256" key="1">
    <source>
        <dbReference type="SAM" id="Phobius"/>
    </source>
</evidence>